<evidence type="ECO:0000313" key="19">
    <source>
        <dbReference type="Proteomes" id="UP000291469"/>
    </source>
</evidence>
<keyword evidence="3 14" id="KW-0808">Transferase</keyword>
<evidence type="ECO:0000256" key="13">
    <source>
        <dbReference type="ARBA" id="ARBA00081141"/>
    </source>
</evidence>
<evidence type="ECO:0000256" key="6">
    <source>
        <dbReference type="ARBA" id="ARBA00022723"/>
    </source>
</evidence>
<dbReference type="SFLD" id="SFLDG01061">
    <property type="entry name" value="methylthiotransferase"/>
    <property type="match status" value="1"/>
</dbReference>
<comment type="subcellular location">
    <subcellularLocation>
        <location evidence="14">Cytoplasm</location>
    </subcellularLocation>
</comment>
<evidence type="ECO:0000256" key="7">
    <source>
        <dbReference type="ARBA" id="ARBA00023004"/>
    </source>
</evidence>
<keyword evidence="6 14" id="KW-0479">Metal-binding</keyword>
<dbReference type="InterPro" id="IPR005839">
    <property type="entry name" value="Methylthiotransferase"/>
</dbReference>
<dbReference type="InterPro" id="IPR013848">
    <property type="entry name" value="Methylthiotransferase_N"/>
</dbReference>
<comment type="subunit">
    <text evidence="14">Monomer.</text>
</comment>
<feature type="binding site" evidence="14">
    <location>
        <position position="192"/>
    </location>
    <ligand>
        <name>[4Fe-4S] cluster</name>
        <dbReference type="ChEBI" id="CHEBI:49883"/>
        <label>2</label>
        <note>4Fe-4S-S-AdoMet</note>
    </ligand>
</feature>
<dbReference type="OrthoDB" id="9805215at2"/>
<keyword evidence="19" id="KW-1185">Reference proteome</keyword>
<dbReference type="FunFam" id="3.40.50.12160:FF:000003">
    <property type="entry name" value="CDK5 regulatory subunit-associated protein 1"/>
    <property type="match status" value="1"/>
</dbReference>
<keyword evidence="2 14" id="KW-0004">4Fe-4S</keyword>
<comment type="catalytic activity">
    <reaction evidence="10 14">
        <text>N(6)-dimethylallyladenosine(37) in tRNA + (sulfur carrier)-SH + AH2 + 2 S-adenosyl-L-methionine = 2-methylsulfanyl-N(6)-dimethylallyladenosine(37) in tRNA + (sulfur carrier)-H + 5'-deoxyadenosine + L-methionine + A + S-adenosyl-L-homocysteine + 2 H(+)</text>
        <dbReference type="Rhea" id="RHEA:37067"/>
        <dbReference type="Rhea" id="RHEA-COMP:10375"/>
        <dbReference type="Rhea" id="RHEA-COMP:10376"/>
        <dbReference type="Rhea" id="RHEA-COMP:14737"/>
        <dbReference type="Rhea" id="RHEA-COMP:14739"/>
        <dbReference type="ChEBI" id="CHEBI:13193"/>
        <dbReference type="ChEBI" id="CHEBI:15378"/>
        <dbReference type="ChEBI" id="CHEBI:17319"/>
        <dbReference type="ChEBI" id="CHEBI:17499"/>
        <dbReference type="ChEBI" id="CHEBI:29917"/>
        <dbReference type="ChEBI" id="CHEBI:57844"/>
        <dbReference type="ChEBI" id="CHEBI:57856"/>
        <dbReference type="ChEBI" id="CHEBI:59789"/>
        <dbReference type="ChEBI" id="CHEBI:64428"/>
        <dbReference type="ChEBI" id="CHEBI:74415"/>
        <dbReference type="ChEBI" id="CHEBI:74417"/>
        <dbReference type="EC" id="2.8.4.3"/>
    </reaction>
</comment>
<dbReference type="CDD" id="cd01335">
    <property type="entry name" value="Radical_SAM"/>
    <property type="match status" value="1"/>
</dbReference>
<dbReference type="InterPro" id="IPR038135">
    <property type="entry name" value="Methylthiotransferase_N_sf"/>
</dbReference>
<dbReference type="InterPro" id="IPR020612">
    <property type="entry name" value="Methylthiotransferase_CS"/>
</dbReference>
<dbReference type="PANTHER" id="PTHR43020">
    <property type="entry name" value="CDK5 REGULATORY SUBUNIT-ASSOCIATED PROTEIN 1"/>
    <property type="match status" value="1"/>
</dbReference>
<dbReference type="PROSITE" id="PS51918">
    <property type="entry name" value="RADICAL_SAM"/>
    <property type="match status" value="1"/>
</dbReference>
<evidence type="ECO:0000256" key="10">
    <source>
        <dbReference type="ARBA" id="ARBA00051425"/>
    </source>
</evidence>
<sequence length="500" mass="54508">MRRGRSRLPSPSHNAAWAQPAAVAILRPMSAPTYFIRTFGCQMNEHDSERAAGVLETMGYRPAADMDAADLVLFNTCAVRENADNKLYGQLSQVKPLKQADPEKTVVVGGCLAQKDQDAVAEKAPWVDVVYGTHNMGRLPELLSQADSTHLPVVEILEHTEMFPSALPARREVEHHAWVSISIGCNNTCTFCIVPMLRGPEKSRKLGEIVSEVRELVADGVREVSLLGQNVNSYGRDLVFADPGDGPRNRTMFAELLYALGEVDGLERVRFTSPHPKDFTSDVFAAMRDIDNVCEQLHLPLQSGSDRILKRMQRSYRAQRFLDLVAEARETIPGVAISTDIIVGFPGETEEDFESTLAVVEQAAFDAAFTFEYSPRQGTAAAEMDGHLPADVVNARYQRLAGLTRDLSEQANERQVGTVQELLLEGPSKKDPTKLSGRTRTNRLVHVPGPDGGGLAGLAAGQLVPARLDSARANYLLGEVVDAACDAPVGGPRPMTTALR</sequence>
<dbReference type="Pfam" id="PF01938">
    <property type="entry name" value="TRAM"/>
    <property type="match status" value="1"/>
</dbReference>
<gene>
    <name evidence="14 18" type="primary">miaB</name>
    <name evidence="18" type="ORF">ER308_18050</name>
</gene>
<comment type="cofactor">
    <cofactor evidence="14">
        <name>[4Fe-4S] cluster</name>
        <dbReference type="ChEBI" id="CHEBI:49883"/>
    </cofactor>
    <text evidence="14">Binds 2 [4Fe-4S] clusters. One cluster is coordinated with 3 cysteines and an exchangeable S-adenosyl-L-methionine.</text>
</comment>
<keyword evidence="4 14" id="KW-0949">S-adenosyl-L-methionine</keyword>
<comment type="function">
    <text evidence="1 14">Catalyzes the methylthiolation of N6-(dimethylallyl)adenosine (i(6)A), leading to the formation of 2-methylthio-N6-(dimethylallyl)adenosine (ms(2)i(6)A) at position 37 in tRNAs that read codons beginning with uridine.</text>
</comment>
<dbReference type="EC" id="2.8.4.3" evidence="9 14"/>
<dbReference type="PROSITE" id="PS01278">
    <property type="entry name" value="MTTASE_RADICAL"/>
    <property type="match status" value="1"/>
</dbReference>
<dbReference type="InterPro" id="IPR006463">
    <property type="entry name" value="MiaB_methiolase"/>
</dbReference>
<dbReference type="FunFam" id="3.80.30.20:FF:000001">
    <property type="entry name" value="tRNA-2-methylthio-N(6)-dimethylallyladenosine synthase 2"/>
    <property type="match status" value="1"/>
</dbReference>
<name>A0A411YJ01_9ACTN</name>
<dbReference type="EMBL" id="CP036402">
    <property type="protein sequence ID" value="QBI21285.1"/>
    <property type="molecule type" value="Genomic_DNA"/>
</dbReference>
<proteinExistence type="inferred from homology"/>
<dbReference type="SMART" id="SM00729">
    <property type="entry name" value="Elp3"/>
    <property type="match status" value="1"/>
</dbReference>
<dbReference type="NCBIfam" id="TIGR00089">
    <property type="entry name" value="MiaB/RimO family radical SAM methylthiotransferase"/>
    <property type="match status" value="1"/>
</dbReference>
<evidence type="ECO:0000256" key="9">
    <source>
        <dbReference type="ARBA" id="ARBA00033765"/>
    </source>
</evidence>
<dbReference type="Pfam" id="PF00919">
    <property type="entry name" value="UPF0004"/>
    <property type="match status" value="1"/>
</dbReference>
<dbReference type="SFLD" id="SFLDS00029">
    <property type="entry name" value="Radical_SAM"/>
    <property type="match status" value="1"/>
</dbReference>
<evidence type="ECO:0000259" key="17">
    <source>
        <dbReference type="PROSITE" id="PS51918"/>
    </source>
</evidence>
<dbReference type="GO" id="GO:0051539">
    <property type="term" value="F:4 iron, 4 sulfur cluster binding"/>
    <property type="evidence" value="ECO:0007669"/>
    <property type="project" value="UniProtKB-UniRule"/>
</dbReference>
<feature type="binding site" evidence="14">
    <location>
        <position position="111"/>
    </location>
    <ligand>
        <name>[4Fe-4S] cluster</name>
        <dbReference type="ChEBI" id="CHEBI:49883"/>
        <label>1</label>
    </ligand>
</feature>
<evidence type="ECO:0000256" key="4">
    <source>
        <dbReference type="ARBA" id="ARBA00022691"/>
    </source>
</evidence>
<dbReference type="Gene3D" id="3.80.30.20">
    <property type="entry name" value="tm_1862 like domain"/>
    <property type="match status" value="1"/>
</dbReference>
<keyword evidence="5 14" id="KW-0819">tRNA processing</keyword>
<dbReference type="NCBIfam" id="TIGR01574">
    <property type="entry name" value="miaB-methiolase"/>
    <property type="match status" value="1"/>
</dbReference>
<evidence type="ECO:0000256" key="3">
    <source>
        <dbReference type="ARBA" id="ARBA00022679"/>
    </source>
</evidence>
<dbReference type="HAMAP" id="MF_01864">
    <property type="entry name" value="tRNA_metthiotr_MiaB"/>
    <property type="match status" value="1"/>
</dbReference>
<dbReference type="PROSITE" id="PS50926">
    <property type="entry name" value="TRAM"/>
    <property type="match status" value="1"/>
</dbReference>
<dbReference type="SUPFAM" id="SSF102114">
    <property type="entry name" value="Radical SAM enzymes"/>
    <property type="match status" value="1"/>
</dbReference>
<dbReference type="Proteomes" id="UP000291469">
    <property type="component" value="Chromosome"/>
</dbReference>
<evidence type="ECO:0000313" key="18">
    <source>
        <dbReference type="EMBL" id="QBI21285.1"/>
    </source>
</evidence>
<dbReference type="KEGG" id="erz:ER308_18050"/>
<organism evidence="18 19">
    <name type="scientific">Egibacter rhizosphaerae</name>
    <dbReference type="NCBI Taxonomy" id="1670831"/>
    <lineage>
        <taxon>Bacteria</taxon>
        <taxon>Bacillati</taxon>
        <taxon>Actinomycetota</taxon>
        <taxon>Nitriliruptoria</taxon>
        <taxon>Egibacterales</taxon>
        <taxon>Egibacteraceae</taxon>
        <taxon>Egibacter</taxon>
    </lineage>
</organism>
<dbReference type="Gene3D" id="3.40.50.12160">
    <property type="entry name" value="Methylthiotransferase, N-terminal domain"/>
    <property type="match status" value="1"/>
</dbReference>
<feature type="binding site" evidence="14">
    <location>
        <position position="41"/>
    </location>
    <ligand>
        <name>[4Fe-4S] cluster</name>
        <dbReference type="ChEBI" id="CHEBI:49883"/>
        <label>1</label>
    </ligand>
</feature>
<dbReference type="SFLD" id="SFLDG01082">
    <property type="entry name" value="B12-binding_domain_containing"/>
    <property type="match status" value="1"/>
</dbReference>
<dbReference type="PROSITE" id="PS51449">
    <property type="entry name" value="MTTASE_N"/>
    <property type="match status" value="1"/>
</dbReference>
<accession>A0A411YJ01</accession>
<protein>
    <recommendedName>
        <fullName evidence="11 14">tRNA-2-methylthio-N(6)-dimethylallyladenosine synthase</fullName>
        <ecNumber evidence="9 14">2.8.4.3</ecNumber>
    </recommendedName>
    <alternativeName>
        <fullName evidence="13 14">(Dimethylallyl)adenosine tRNA methylthiotransferase MiaB</fullName>
    </alternativeName>
    <alternativeName>
        <fullName evidence="12 14">tRNA-i(6)A37 methylthiotransferase</fullName>
    </alternativeName>
</protein>
<dbReference type="Pfam" id="PF04055">
    <property type="entry name" value="Radical_SAM"/>
    <property type="match status" value="1"/>
</dbReference>
<feature type="binding site" evidence="14">
    <location>
        <position position="185"/>
    </location>
    <ligand>
        <name>[4Fe-4S] cluster</name>
        <dbReference type="ChEBI" id="CHEBI:49883"/>
        <label>2</label>
        <note>4Fe-4S-S-AdoMet</note>
    </ligand>
</feature>
<dbReference type="GO" id="GO:0005829">
    <property type="term" value="C:cytosol"/>
    <property type="evidence" value="ECO:0007669"/>
    <property type="project" value="TreeGrafter"/>
</dbReference>
<keyword evidence="8 14" id="KW-0411">Iron-sulfur</keyword>
<evidence type="ECO:0000256" key="11">
    <source>
        <dbReference type="ARBA" id="ARBA00068570"/>
    </source>
</evidence>
<comment type="similarity">
    <text evidence="14">Belongs to the methylthiotransferase family. MiaB subfamily.</text>
</comment>
<evidence type="ECO:0000256" key="2">
    <source>
        <dbReference type="ARBA" id="ARBA00022485"/>
    </source>
</evidence>
<feature type="domain" description="TRAM" evidence="15">
    <location>
        <begin position="413"/>
        <end position="482"/>
    </location>
</feature>
<dbReference type="GO" id="GO:0035597">
    <property type="term" value="F:tRNA-2-methylthio-N(6)-dimethylallyladenosine(37) synthase activity"/>
    <property type="evidence" value="ECO:0007669"/>
    <property type="project" value="UniProtKB-EC"/>
</dbReference>
<feature type="binding site" evidence="14">
    <location>
        <position position="189"/>
    </location>
    <ligand>
        <name>[4Fe-4S] cluster</name>
        <dbReference type="ChEBI" id="CHEBI:49883"/>
        <label>2</label>
        <note>4Fe-4S-S-AdoMet</note>
    </ligand>
</feature>
<evidence type="ECO:0000259" key="15">
    <source>
        <dbReference type="PROSITE" id="PS50926"/>
    </source>
</evidence>
<dbReference type="AlphaFoldDB" id="A0A411YJ01"/>
<evidence type="ECO:0000256" key="14">
    <source>
        <dbReference type="HAMAP-Rule" id="MF_01864"/>
    </source>
</evidence>
<evidence type="ECO:0000256" key="5">
    <source>
        <dbReference type="ARBA" id="ARBA00022694"/>
    </source>
</evidence>
<dbReference type="SFLD" id="SFLDF00273">
    <property type="entry name" value="(dimethylallyl)adenosine_tRNA"/>
    <property type="match status" value="1"/>
</dbReference>
<keyword evidence="14" id="KW-0963">Cytoplasm</keyword>
<evidence type="ECO:0000256" key="1">
    <source>
        <dbReference type="ARBA" id="ARBA00003234"/>
    </source>
</evidence>
<feature type="domain" description="Radical SAM core" evidence="17">
    <location>
        <begin position="171"/>
        <end position="410"/>
    </location>
</feature>
<evidence type="ECO:0000256" key="12">
    <source>
        <dbReference type="ARBA" id="ARBA00080698"/>
    </source>
</evidence>
<dbReference type="InterPro" id="IPR058240">
    <property type="entry name" value="rSAM_sf"/>
</dbReference>
<reference evidence="18 19" key="1">
    <citation type="submission" date="2019-01" db="EMBL/GenBank/DDBJ databases">
        <title>Egibacter rhizosphaerae EGI 80759T.</title>
        <authorList>
            <person name="Chen D.-D."/>
            <person name="Tian Y."/>
            <person name="Jiao J.-Y."/>
            <person name="Zhang X.-T."/>
            <person name="Zhang Y.-G."/>
            <person name="Zhang Y."/>
            <person name="Xiao M."/>
            <person name="Shu W.-S."/>
            <person name="Li W.-J."/>
        </authorList>
    </citation>
    <scope>NUCLEOTIDE SEQUENCE [LARGE SCALE GENOMIC DNA]</scope>
    <source>
        <strain evidence="18 19">EGI 80759</strain>
    </source>
</reference>
<feature type="domain" description="MTTase N-terminal" evidence="16">
    <location>
        <begin position="32"/>
        <end position="148"/>
    </location>
</feature>
<dbReference type="InterPro" id="IPR006638">
    <property type="entry name" value="Elp3/MiaA/NifB-like_rSAM"/>
</dbReference>
<evidence type="ECO:0000259" key="16">
    <source>
        <dbReference type="PROSITE" id="PS51449"/>
    </source>
</evidence>
<keyword evidence="7 14" id="KW-0408">Iron</keyword>
<feature type="binding site" evidence="14">
    <location>
        <position position="77"/>
    </location>
    <ligand>
        <name>[4Fe-4S] cluster</name>
        <dbReference type="ChEBI" id="CHEBI:49883"/>
        <label>1</label>
    </ligand>
</feature>
<dbReference type="InterPro" id="IPR007197">
    <property type="entry name" value="rSAM"/>
</dbReference>
<dbReference type="PANTHER" id="PTHR43020:SF2">
    <property type="entry name" value="MITOCHONDRIAL TRNA METHYLTHIOTRANSFERASE CDK5RAP1"/>
    <property type="match status" value="1"/>
</dbReference>
<dbReference type="GO" id="GO:0046872">
    <property type="term" value="F:metal ion binding"/>
    <property type="evidence" value="ECO:0007669"/>
    <property type="project" value="UniProtKB-KW"/>
</dbReference>
<dbReference type="InterPro" id="IPR023404">
    <property type="entry name" value="rSAM_horseshoe"/>
</dbReference>
<evidence type="ECO:0000256" key="8">
    <source>
        <dbReference type="ARBA" id="ARBA00023014"/>
    </source>
</evidence>
<dbReference type="InterPro" id="IPR002792">
    <property type="entry name" value="TRAM_dom"/>
</dbReference>